<dbReference type="InterPro" id="IPR033940">
    <property type="entry name" value="IPMI_Swivel"/>
</dbReference>
<comment type="pathway">
    <text evidence="3 10">Amino-acid biosynthesis; L-leucine biosynthesis; L-leucine from 3-methyl-2-oxobutanoate: step 2/4.</text>
</comment>
<dbReference type="NCBIfam" id="TIGR00171">
    <property type="entry name" value="leuD"/>
    <property type="match status" value="1"/>
</dbReference>
<name>A0A4V3GUE4_9GAMM</name>
<keyword evidence="8 10" id="KW-0456">Lyase</keyword>
<dbReference type="RefSeq" id="WP_134017371.1">
    <property type="nucleotide sequence ID" value="NZ_SOEC01000005.1"/>
</dbReference>
<evidence type="ECO:0000256" key="3">
    <source>
        <dbReference type="ARBA" id="ARBA00004729"/>
    </source>
</evidence>
<dbReference type="SUPFAM" id="SSF52016">
    <property type="entry name" value="LeuD/IlvD-like"/>
    <property type="match status" value="1"/>
</dbReference>
<dbReference type="EMBL" id="SOEC01000005">
    <property type="protein sequence ID" value="TDX30481.1"/>
    <property type="molecule type" value="Genomic_DNA"/>
</dbReference>
<dbReference type="GO" id="GO:0009316">
    <property type="term" value="C:3-isopropylmalate dehydratase complex"/>
    <property type="evidence" value="ECO:0007669"/>
    <property type="project" value="InterPro"/>
</dbReference>
<comment type="subunit">
    <text evidence="5 10">Heterodimer of LeuC and LeuD.</text>
</comment>
<dbReference type="GO" id="GO:0009098">
    <property type="term" value="P:L-leucine biosynthetic process"/>
    <property type="evidence" value="ECO:0007669"/>
    <property type="project" value="UniProtKB-UniRule"/>
</dbReference>
<organism evidence="12 13">
    <name type="scientific">Modicisalibacter xianhensis</name>
    <dbReference type="NCBI Taxonomy" id="442341"/>
    <lineage>
        <taxon>Bacteria</taxon>
        <taxon>Pseudomonadati</taxon>
        <taxon>Pseudomonadota</taxon>
        <taxon>Gammaproteobacteria</taxon>
        <taxon>Oceanospirillales</taxon>
        <taxon>Halomonadaceae</taxon>
        <taxon>Modicisalibacter</taxon>
    </lineage>
</organism>
<dbReference type="PANTHER" id="PTHR43345">
    <property type="entry name" value="3-ISOPROPYLMALATE DEHYDRATASE SMALL SUBUNIT 2-RELATED-RELATED"/>
    <property type="match status" value="1"/>
</dbReference>
<comment type="function">
    <text evidence="2 10">Catalyzes the isomerization between 2-isopropylmalate and 3-isopropylmalate, via the formation of 2-isopropylmaleate.</text>
</comment>
<keyword evidence="9 10" id="KW-0100">Branched-chain amino acid biosynthesis</keyword>
<evidence type="ECO:0000256" key="6">
    <source>
        <dbReference type="ARBA" id="ARBA00022430"/>
    </source>
</evidence>
<dbReference type="OrthoDB" id="9777465at2"/>
<accession>A0A4V3GUE4</accession>
<evidence type="ECO:0000256" key="4">
    <source>
        <dbReference type="ARBA" id="ARBA00009845"/>
    </source>
</evidence>
<gene>
    <name evidence="10" type="primary">leuD</name>
    <name evidence="12" type="ORF">DFO67_105271</name>
</gene>
<dbReference type="InterPro" id="IPR015928">
    <property type="entry name" value="Aconitase/3IPM_dehydase_swvl"/>
</dbReference>
<dbReference type="PANTHER" id="PTHR43345:SF5">
    <property type="entry name" value="3-ISOPROPYLMALATE DEHYDRATASE SMALL SUBUNIT"/>
    <property type="match status" value="1"/>
</dbReference>
<comment type="similarity">
    <text evidence="4 10">Belongs to the LeuD family. LeuD type 1 subfamily.</text>
</comment>
<evidence type="ECO:0000256" key="5">
    <source>
        <dbReference type="ARBA" id="ARBA00011271"/>
    </source>
</evidence>
<dbReference type="UniPathway" id="UPA00048">
    <property type="reaction ID" value="UER00071"/>
</dbReference>
<keyword evidence="7 10" id="KW-0028">Amino-acid biosynthesis</keyword>
<dbReference type="AlphaFoldDB" id="A0A4V3GUE4"/>
<proteinExistence type="inferred from homology"/>
<comment type="caution">
    <text evidence="12">The sequence shown here is derived from an EMBL/GenBank/DDBJ whole genome shotgun (WGS) entry which is preliminary data.</text>
</comment>
<evidence type="ECO:0000256" key="7">
    <source>
        <dbReference type="ARBA" id="ARBA00022605"/>
    </source>
</evidence>
<dbReference type="Proteomes" id="UP000294489">
    <property type="component" value="Unassembled WGS sequence"/>
</dbReference>
<evidence type="ECO:0000313" key="12">
    <source>
        <dbReference type="EMBL" id="TDX30481.1"/>
    </source>
</evidence>
<dbReference type="GO" id="GO:0003861">
    <property type="term" value="F:3-isopropylmalate dehydratase activity"/>
    <property type="evidence" value="ECO:0007669"/>
    <property type="project" value="UniProtKB-UniRule"/>
</dbReference>
<dbReference type="Pfam" id="PF00694">
    <property type="entry name" value="Aconitase_C"/>
    <property type="match status" value="1"/>
</dbReference>
<feature type="domain" description="Aconitase A/isopropylmalate dehydratase small subunit swivel" evidence="11">
    <location>
        <begin position="1"/>
        <end position="132"/>
    </location>
</feature>
<dbReference type="InterPro" id="IPR050075">
    <property type="entry name" value="LeuD"/>
</dbReference>
<evidence type="ECO:0000259" key="11">
    <source>
        <dbReference type="Pfam" id="PF00694"/>
    </source>
</evidence>
<dbReference type="EC" id="4.2.1.33" evidence="10"/>
<evidence type="ECO:0000256" key="9">
    <source>
        <dbReference type="ARBA" id="ARBA00023304"/>
    </source>
</evidence>
<keyword evidence="6 10" id="KW-0432">Leucine biosynthesis</keyword>
<evidence type="ECO:0000256" key="8">
    <source>
        <dbReference type="ARBA" id="ARBA00023239"/>
    </source>
</evidence>
<protein>
    <recommendedName>
        <fullName evidence="10">3-isopropylmalate dehydratase small subunit</fullName>
        <ecNumber evidence="10">4.2.1.33</ecNumber>
    </recommendedName>
    <alternativeName>
        <fullName evidence="10">Alpha-IPM isomerase</fullName>
        <shortName evidence="10">IPMI</shortName>
    </alternativeName>
    <alternativeName>
        <fullName evidence="10">Isopropylmalate isomerase</fullName>
    </alternativeName>
</protein>
<comment type="catalytic activity">
    <reaction evidence="1 10">
        <text>(2R,3S)-3-isopropylmalate = (2S)-2-isopropylmalate</text>
        <dbReference type="Rhea" id="RHEA:32287"/>
        <dbReference type="ChEBI" id="CHEBI:1178"/>
        <dbReference type="ChEBI" id="CHEBI:35121"/>
        <dbReference type="EC" id="4.2.1.33"/>
    </reaction>
</comment>
<dbReference type="InterPro" id="IPR000573">
    <property type="entry name" value="AconitaseA/IPMdHydase_ssu_swvl"/>
</dbReference>
<evidence type="ECO:0000256" key="1">
    <source>
        <dbReference type="ARBA" id="ARBA00000491"/>
    </source>
</evidence>
<dbReference type="FunFam" id="3.20.19.10:FF:000003">
    <property type="entry name" value="3-isopropylmalate dehydratase small subunit"/>
    <property type="match status" value="1"/>
</dbReference>
<dbReference type="Gene3D" id="3.20.19.10">
    <property type="entry name" value="Aconitase, domain 4"/>
    <property type="match status" value="1"/>
</dbReference>
<dbReference type="InterPro" id="IPR004431">
    <property type="entry name" value="3-IsopropMal_deHydase_ssu"/>
</dbReference>
<reference evidence="12 13" key="1">
    <citation type="submission" date="2019-03" db="EMBL/GenBank/DDBJ databases">
        <title>Freshwater and sediment microbial communities from various areas in North America, analyzing microbe dynamics in response to fracking.</title>
        <authorList>
            <person name="Lamendella R."/>
        </authorList>
    </citation>
    <scope>NUCLEOTIDE SEQUENCE [LARGE SCALE GENOMIC DNA]</scope>
    <source>
        <strain evidence="12 13">6_TX</strain>
    </source>
</reference>
<sequence>MQKFTQHQGLVAPLDRANVDTDLIIPKQFLKSIKRTGFGPNLFDELRYLDEGYPGQDASKRSLNSEFMLNQPRYQGASVLLARRNFGCGSSREHAPWALEDFGFRVVIAPSFADIFYNNAFKNGILLITLDEETVERLFQETEANEGYRLDVDLEAQTVTTPSGEVTRFEIDGFRKHCLLNGLDDIGLTLQEEGAIREFEQRHRQAQPWLFR</sequence>
<evidence type="ECO:0000256" key="10">
    <source>
        <dbReference type="HAMAP-Rule" id="MF_01031"/>
    </source>
</evidence>
<evidence type="ECO:0000313" key="13">
    <source>
        <dbReference type="Proteomes" id="UP000294489"/>
    </source>
</evidence>
<dbReference type="HAMAP" id="MF_01031">
    <property type="entry name" value="LeuD_type1"/>
    <property type="match status" value="1"/>
</dbReference>
<dbReference type="NCBIfam" id="NF002458">
    <property type="entry name" value="PRK01641.1"/>
    <property type="match status" value="1"/>
</dbReference>
<evidence type="ECO:0000256" key="2">
    <source>
        <dbReference type="ARBA" id="ARBA00002695"/>
    </source>
</evidence>
<dbReference type="CDD" id="cd01577">
    <property type="entry name" value="IPMI_Swivel"/>
    <property type="match status" value="1"/>
</dbReference>